<dbReference type="SUPFAM" id="SSF51556">
    <property type="entry name" value="Metallo-dependent hydrolases"/>
    <property type="match status" value="1"/>
</dbReference>
<dbReference type="InterPro" id="IPR032466">
    <property type="entry name" value="Metal_Hydrolase"/>
</dbReference>
<dbReference type="PANTHER" id="PTHR47345:SF1">
    <property type="entry name" value="CUT9-INTERACTING PROTEIN SCN1"/>
    <property type="match status" value="1"/>
</dbReference>
<proteinExistence type="predicted"/>
<sequence length="250" mass="27317">MEGAGGQVAVVYDVHCHIHETPEALCVLDTLDTPERRTVFCVQATKYADWDDVIRLGEQHPGKVVPAVGVHPWCVLGECGIDKAARSPETHQVYPLDLQLQVFVTQLAIAHEVGVPVSIHCVRAFGQLADVLRDAERRHALPPRIMLHSYSGSPDMLQQVFFNGELGTRVYVSFSTAVNGRGRAKSMQCIRVAPADRLLVESDLHCAHTALPALDGAVDLVAEARGWLVPEARRVLARNSRAFFGDAAAM</sequence>
<dbReference type="Gene3D" id="3.20.20.140">
    <property type="entry name" value="Metal-dependent hydrolases"/>
    <property type="match status" value="2"/>
</dbReference>
<dbReference type="OrthoDB" id="413993at2759"/>
<organism evidence="1 2">
    <name type="scientific">Coemansia biformis</name>
    <dbReference type="NCBI Taxonomy" id="1286918"/>
    <lineage>
        <taxon>Eukaryota</taxon>
        <taxon>Fungi</taxon>
        <taxon>Fungi incertae sedis</taxon>
        <taxon>Zoopagomycota</taxon>
        <taxon>Kickxellomycotina</taxon>
        <taxon>Kickxellomycetes</taxon>
        <taxon>Kickxellales</taxon>
        <taxon>Kickxellaceae</taxon>
        <taxon>Coemansia</taxon>
    </lineage>
</organism>
<dbReference type="InterPro" id="IPR053044">
    <property type="entry name" value="Metallo-hydrolase/TatD-type"/>
</dbReference>
<dbReference type="EMBL" id="JANBOI010000477">
    <property type="protein sequence ID" value="KAJ1730277.1"/>
    <property type="molecule type" value="Genomic_DNA"/>
</dbReference>
<evidence type="ECO:0000313" key="1">
    <source>
        <dbReference type="EMBL" id="KAJ1730277.1"/>
    </source>
</evidence>
<dbReference type="InterPro" id="IPR001130">
    <property type="entry name" value="TatD-like"/>
</dbReference>
<accession>A0A9W7YB75</accession>
<protein>
    <submittedName>
        <fullName evidence="1">Cut9-interacting protein scn1</fullName>
    </submittedName>
</protein>
<keyword evidence="2" id="KW-1185">Reference proteome</keyword>
<dbReference type="GO" id="GO:0016788">
    <property type="term" value="F:hydrolase activity, acting on ester bonds"/>
    <property type="evidence" value="ECO:0007669"/>
    <property type="project" value="InterPro"/>
</dbReference>
<evidence type="ECO:0000313" key="2">
    <source>
        <dbReference type="Proteomes" id="UP001143981"/>
    </source>
</evidence>
<name>A0A9W7YB75_9FUNG</name>
<dbReference type="Pfam" id="PF01026">
    <property type="entry name" value="TatD_DNase"/>
    <property type="match status" value="1"/>
</dbReference>
<gene>
    <name evidence="1" type="primary">scn1</name>
    <name evidence="1" type="ORF">LPJ61_003095</name>
</gene>
<dbReference type="AlphaFoldDB" id="A0A9W7YB75"/>
<reference evidence="1" key="1">
    <citation type="submission" date="2022-07" db="EMBL/GenBank/DDBJ databases">
        <title>Phylogenomic reconstructions and comparative analyses of Kickxellomycotina fungi.</title>
        <authorList>
            <person name="Reynolds N.K."/>
            <person name="Stajich J.E."/>
            <person name="Barry K."/>
            <person name="Grigoriev I.V."/>
            <person name="Crous P."/>
            <person name="Smith M.E."/>
        </authorList>
    </citation>
    <scope>NUCLEOTIDE SEQUENCE</scope>
    <source>
        <strain evidence="1">BCRC 34381</strain>
    </source>
</reference>
<dbReference type="Proteomes" id="UP001143981">
    <property type="component" value="Unassembled WGS sequence"/>
</dbReference>
<dbReference type="PANTHER" id="PTHR47345">
    <property type="entry name" value="CUT9-INTERACTING PROTEIN SCN1"/>
    <property type="match status" value="1"/>
</dbReference>
<comment type="caution">
    <text evidence="1">The sequence shown here is derived from an EMBL/GenBank/DDBJ whole genome shotgun (WGS) entry which is preliminary data.</text>
</comment>